<feature type="compositionally biased region" description="Basic residues" evidence="1">
    <location>
        <begin position="1"/>
        <end position="11"/>
    </location>
</feature>
<organism evidence="2">
    <name type="scientific">Roseomonas mucosa</name>
    <dbReference type="NCBI Taxonomy" id="207340"/>
    <lineage>
        <taxon>Bacteria</taxon>
        <taxon>Pseudomonadati</taxon>
        <taxon>Pseudomonadota</taxon>
        <taxon>Alphaproteobacteria</taxon>
        <taxon>Acetobacterales</taxon>
        <taxon>Roseomonadaceae</taxon>
        <taxon>Roseomonas</taxon>
    </lineage>
</organism>
<accession>A0A4Y1MW23</accession>
<protein>
    <submittedName>
        <fullName evidence="2">Uncharacterized protein</fullName>
    </submittedName>
</protein>
<proteinExistence type="predicted"/>
<feature type="region of interest" description="Disordered" evidence="1">
    <location>
        <begin position="1"/>
        <end position="55"/>
    </location>
</feature>
<reference evidence="2" key="1">
    <citation type="submission" date="2017-12" db="EMBL/GenBank/DDBJ databases">
        <authorList>
            <person name="Martens C."/>
            <person name="Dahlstrom E."/>
            <person name="Barbian K."/>
            <person name="Sykora L."/>
            <person name="Ricklefs S."/>
            <person name="Bruno D."/>
            <person name="Anzick I."/>
            <person name="Myles I."/>
            <person name="Datta S.K."/>
        </authorList>
    </citation>
    <scope>NUCLEOTIDE SEQUENCE</scope>
    <source>
        <strain evidence="2">AD2</strain>
    </source>
</reference>
<evidence type="ECO:0000313" key="2">
    <source>
        <dbReference type="EMBL" id="AWV21799.1"/>
    </source>
</evidence>
<name>A0A4Y1MW23_9PROT</name>
<feature type="compositionally biased region" description="Basic and acidic residues" evidence="1">
    <location>
        <begin position="12"/>
        <end position="31"/>
    </location>
</feature>
<evidence type="ECO:0000256" key="1">
    <source>
        <dbReference type="SAM" id="MobiDB-lite"/>
    </source>
</evidence>
<dbReference type="EMBL" id="CP025189">
    <property type="protein sequence ID" value="AWV21799.1"/>
    <property type="molecule type" value="Genomic_DNA"/>
</dbReference>
<dbReference type="AlphaFoldDB" id="A0A4Y1MW23"/>
<sequence>MIPGSRWRRGAPGKDKEHRLRARDTGSRREATLPGAVRSQEEPTHRVQGPQGPGG</sequence>
<gene>
    <name evidence="2" type="ORF">RADP37_04218</name>
</gene>